<reference evidence="2" key="1">
    <citation type="submission" date="2020-05" db="EMBL/GenBank/DDBJ databases">
        <authorList>
            <person name="Chiriac C."/>
            <person name="Salcher M."/>
            <person name="Ghai R."/>
            <person name="Kavagutti S V."/>
        </authorList>
    </citation>
    <scope>NUCLEOTIDE SEQUENCE</scope>
</reference>
<sequence>MKADIDEELQSLIHLLEDATGNRGIAIGQCEAAEHRRKLSDGQPRDLGNRMAGDGHGKRQGLESGTAASVARHLAHEALELLAHGVALGFRVPALDVGDDPLVGCRVRADASVSILVPDVHLGREAEEDGLAGLRREVRPWRVHVDLEVLAEGLEKPAEIVGDVAAGPWCDHALVQGEIRIRGDELLVDLAPGSETGAHRAGAERGIEREGAGLELFEREPILDAGEVLAENSFALRITLVKVDEIKNDEPATQLESRFDRVGEPAPGVRLHGEPVDDDLDRVLLLLLQGRHLVKADHRAVDTHAGEPLGLELSKQLAVLTLAFAHDRGEDLEA</sequence>
<dbReference type="AlphaFoldDB" id="A0A6J7PKR5"/>
<gene>
    <name evidence="2" type="ORF">UFOPK4061_00390</name>
</gene>
<protein>
    <submittedName>
        <fullName evidence="2">Unannotated protein</fullName>
    </submittedName>
</protein>
<evidence type="ECO:0000256" key="1">
    <source>
        <dbReference type="SAM" id="MobiDB-lite"/>
    </source>
</evidence>
<dbReference type="EMBL" id="CAFBPD010000051">
    <property type="protein sequence ID" value="CAB5002494.1"/>
    <property type="molecule type" value="Genomic_DNA"/>
</dbReference>
<feature type="compositionally biased region" description="Basic and acidic residues" evidence="1">
    <location>
        <begin position="39"/>
        <end position="61"/>
    </location>
</feature>
<feature type="region of interest" description="Disordered" evidence="1">
    <location>
        <begin position="35"/>
        <end position="65"/>
    </location>
</feature>
<name>A0A6J7PKR5_9ZZZZ</name>
<accession>A0A6J7PKR5</accession>
<proteinExistence type="predicted"/>
<evidence type="ECO:0000313" key="2">
    <source>
        <dbReference type="EMBL" id="CAB5002494.1"/>
    </source>
</evidence>
<organism evidence="2">
    <name type="scientific">freshwater metagenome</name>
    <dbReference type="NCBI Taxonomy" id="449393"/>
    <lineage>
        <taxon>unclassified sequences</taxon>
        <taxon>metagenomes</taxon>
        <taxon>ecological metagenomes</taxon>
    </lineage>
</organism>